<dbReference type="EMBL" id="NOXV01000061">
    <property type="protein sequence ID" value="OYQ48672.1"/>
    <property type="molecule type" value="Genomic_DNA"/>
</dbReference>
<dbReference type="RefSeq" id="WP_094411550.1">
    <property type="nucleotide sequence ID" value="NZ_NOXV01000061.1"/>
</dbReference>
<keyword evidence="2" id="KW-1185">Reference proteome</keyword>
<protein>
    <submittedName>
        <fullName evidence="1">Uncharacterized protein</fullName>
    </submittedName>
</protein>
<sequence>MEEVVIKDKEKYLRDNYPYRNIPQLNSEIVCIHCNNIFKVGQYKVFKDEYDEEYICCPDTPECNGSVIDWIPLE</sequence>
<dbReference type="OrthoDB" id="1123191at2"/>
<accession>A0A256A4S5</accession>
<gene>
    <name evidence="1" type="ORF">CHU92_00575</name>
</gene>
<dbReference type="Proteomes" id="UP000216605">
    <property type="component" value="Unassembled WGS sequence"/>
</dbReference>
<reference evidence="1 2" key="1">
    <citation type="submission" date="2017-07" db="EMBL/GenBank/DDBJ databases">
        <title>Flavobacterium cyanobacteriorum sp. nov., isolated from cyanobacterial aggregates in a eutrophic lake.</title>
        <authorList>
            <person name="Cai H."/>
        </authorList>
    </citation>
    <scope>NUCLEOTIDE SEQUENCE [LARGE SCALE GENOMIC DNA]</scope>
    <source>
        <strain evidence="1 2">TH021</strain>
    </source>
</reference>
<evidence type="ECO:0000313" key="2">
    <source>
        <dbReference type="Proteomes" id="UP000216605"/>
    </source>
</evidence>
<evidence type="ECO:0000313" key="1">
    <source>
        <dbReference type="EMBL" id="OYQ48672.1"/>
    </source>
</evidence>
<organism evidence="1 2">
    <name type="scientific">Flavobacterium cyanobacteriorum</name>
    <dbReference type="NCBI Taxonomy" id="2022802"/>
    <lineage>
        <taxon>Bacteria</taxon>
        <taxon>Pseudomonadati</taxon>
        <taxon>Bacteroidota</taxon>
        <taxon>Flavobacteriia</taxon>
        <taxon>Flavobacteriales</taxon>
        <taxon>Flavobacteriaceae</taxon>
        <taxon>Flavobacterium</taxon>
    </lineage>
</organism>
<proteinExistence type="predicted"/>
<dbReference type="AlphaFoldDB" id="A0A256A4S5"/>
<comment type="caution">
    <text evidence="1">The sequence shown here is derived from an EMBL/GenBank/DDBJ whole genome shotgun (WGS) entry which is preliminary data.</text>
</comment>
<name>A0A256A4S5_9FLAO</name>